<name>A0ACC2N1Y0_9HYME</name>
<dbReference type="Proteomes" id="UP001239111">
    <property type="component" value="Chromosome 4"/>
</dbReference>
<reference evidence="1" key="1">
    <citation type="submission" date="2023-04" db="EMBL/GenBank/DDBJ databases">
        <title>A chromosome-level genome assembly of the parasitoid wasp Eretmocerus hayati.</title>
        <authorList>
            <person name="Zhong Y."/>
            <person name="Liu S."/>
            <person name="Liu Y."/>
        </authorList>
    </citation>
    <scope>NUCLEOTIDE SEQUENCE</scope>
    <source>
        <strain evidence="1">ZJU_SS_LIU_2023</strain>
    </source>
</reference>
<protein>
    <submittedName>
        <fullName evidence="1">Uncharacterized protein</fullName>
    </submittedName>
</protein>
<evidence type="ECO:0000313" key="1">
    <source>
        <dbReference type="EMBL" id="KAJ8664861.1"/>
    </source>
</evidence>
<keyword evidence="2" id="KW-1185">Reference proteome</keyword>
<evidence type="ECO:0000313" key="2">
    <source>
        <dbReference type="Proteomes" id="UP001239111"/>
    </source>
</evidence>
<accession>A0ACC2N1Y0</accession>
<gene>
    <name evidence="1" type="ORF">QAD02_006523</name>
</gene>
<comment type="caution">
    <text evidence="1">The sequence shown here is derived from an EMBL/GenBank/DDBJ whole genome shotgun (WGS) entry which is preliminary data.</text>
</comment>
<organism evidence="1 2">
    <name type="scientific">Eretmocerus hayati</name>
    <dbReference type="NCBI Taxonomy" id="131215"/>
    <lineage>
        <taxon>Eukaryota</taxon>
        <taxon>Metazoa</taxon>
        <taxon>Ecdysozoa</taxon>
        <taxon>Arthropoda</taxon>
        <taxon>Hexapoda</taxon>
        <taxon>Insecta</taxon>
        <taxon>Pterygota</taxon>
        <taxon>Neoptera</taxon>
        <taxon>Endopterygota</taxon>
        <taxon>Hymenoptera</taxon>
        <taxon>Apocrita</taxon>
        <taxon>Proctotrupomorpha</taxon>
        <taxon>Chalcidoidea</taxon>
        <taxon>Aphelinidae</taxon>
        <taxon>Aphelininae</taxon>
        <taxon>Eretmocerus</taxon>
    </lineage>
</organism>
<sequence length="590" mass="67702">MGVSDSAACIIYKKSIIVSRKVKNLEPGVEVKFHWPENSATAKISNGTILAFSENEKDLSDMMLKRYKNKKLEKEVKKNEEETLKYGHITAKNLSDEKIPDGEYKKELDDKHTSYGQLDDHQEPDDHDSVIDSINDIERQLIADLDDLKEHIEKRFKILRTSIAIRIKEFQNSPTSSKVTASFQDSDINENRSKSSGMDEEDSESDEGFEIYNNRPKITIAKRKGYYRVIGNSKEIDENQLMAGDFSHDFPGKKEELGMYRKTTIARRKVYYRIIGNPKEDEQNQRMNYFEFKDEDVVPSTSCSTSANDEQTDMENSSDPTNVISFESMIPEHFIRKSKPILTSSDGNASAVSEKSVDTLKNSKDPKRSSLVETPRVAAKARSNRDMSEKCSSEVDFKMAQEKESKRKNTVENDNVKKEDKRAKLQDKSNQERSKQIDETDSEDERSEWTLRFPKKNSKDLTELKEKSRVFLRITDYEKSIDNAHRSTELARSLFRSVFTKEALKNCSLTGSQAKGNGKKLGCKPRPGLNQRAVNTIISFCKNYGKSQKNWPSQNISEIKASLQAFLQERKIADRSKEKYTKTKFNNDED</sequence>
<dbReference type="EMBL" id="CM056744">
    <property type="protein sequence ID" value="KAJ8664861.1"/>
    <property type="molecule type" value="Genomic_DNA"/>
</dbReference>
<proteinExistence type="predicted"/>